<name>A0AAD2E9Z7_9LAMI</name>
<evidence type="ECO:0000313" key="1">
    <source>
        <dbReference type="EMBL" id="CAI9784317.1"/>
    </source>
</evidence>
<keyword evidence="2" id="KW-1185">Reference proteome</keyword>
<proteinExistence type="predicted"/>
<dbReference type="EMBL" id="OU503055">
    <property type="protein sequence ID" value="CAI9784317.1"/>
    <property type="molecule type" value="Genomic_DNA"/>
</dbReference>
<evidence type="ECO:0000313" key="2">
    <source>
        <dbReference type="Proteomes" id="UP000834106"/>
    </source>
</evidence>
<accession>A0AAD2E9Z7</accession>
<gene>
    <name evidence="1" type="ORF">FPE_LOCUS31747</name>
</gene>
<dbReference type="Proteomes" id="UP000834106">
    <property type="component" value="Chromosome 20"/>
</dbReference>
<sequence length="114" mass="12192">MVSLSPPCTLFTTSASPKSSLYPVSAKPSHFFTHAKTTTRFRVSCNAGNGEQNLKDDSKNVDSQEKVDRRNMLYGMGSLHGAANLAYAGTGRANPTAPVISAVMLPTKRMTGNK</sequence>
<dbReference type="AlphaFoldDB" id="A0AAD2E9Z7"/>
<protein>
    <submittedName>
        <fullName evidence="1">Uncharacterized protein</fullName>
    </submittedName>
</protein>
<organism evidence="1 2">
    <name type="scientific">Fraxinus pennsylvanica</name>
    <dbReference type="NCBI Taxonomy" id="56036"/>
    <lineage>
        <taxon>Eukaryota</taxon>
        <taxon>Viridiplantae</taxon>
        <taxon>Streptophyta</taxon>
        <taxon>Embryophyta</taxon>
        <taxon>Tracheophyta</taxon>
        <taxon>Spermatophyta</taxon>
        <taxon>Magnoliopsida</taxon>
        <taxon>eudicotyledons</taxon>
        <taxon>Gunneridae</taxon>
        <taxon>Pentapetalae</taxon>
        <taxon>asterids</taxon>
        <taxon>lamiids</taxon>
        <taxon>Lamiales</taxon>
        <taxon>Oleaceae</taxon>
        <taxon>Oleeae</taxon>
        <taxon>Fraxinus</taxon>
    </lineage>
</organism>
<reference evidence="1" key="1">
    <citation type="submission" date="2023-05" db="EMBL/GenBank/DDBJ databases">
        <authorList>
            <person name="Huff M."/>
        </authorList>
    </citation>
    <scope>NUCLEOTIDE SEQUENCE</scope>
</reference>